<dbReference type="Pfam" id="PF07690">
    <property type="entry name" value="MFS_1"/>
    <property type="match status" value="1"/>
</dbReference>
<comment type="subcellular location">
    <subcellularLocation>
        <location evidence="1">Cell membrane</location>
        <topology evidence="1">Multi-pass membrane protein</topology>
    </subcellularLocation>
</comment>
<dbReference type="InterPro" id="IPR011701">
    <property type="entry name" value="MFS"/>
</dbReference>
<evidence type="ECO:0000259" key="6">
    <source>
        <dbReference type="PROSITE" id="PS50850"/>
    </source>
</evidence>
<gene>
    <name evidence="7" type="ORF">JTE88_03755</name>
</gene>
<dbReference type="Proteomes" id="UP000602653">
    <property type="component" value="Chromosome"/>
</dbReference>
<accession>A0ABX7IJ38</accession>
<feature type="domain" description="Major facilitator superfamily (MFS) profile" evidence="6">
    <location>
        <begin position="212"/>
        <end position="394"/>
    </location>
</feature>
<keyword evidence="8" id="KW-1185">Reference proteome</keyword>
<protein>
    <submittedName>
        <fullName evidence="7">MFS transporter</fullName>
    </submittedName>
</protein>
<dbReference type="RefSeq" id="WP_204425486.1">
    <property type="nucleotide sequence ID" value="NZ_CP070228.1"/>
</dbReference>
<dbReference type="EMBL" id="CP070228">
    <property type="protein sequence ID" value="QRV02847.1"/>
    <property type="molecule type" value="Genomic_DNA"/>
</dbReference>
<dbReference type="InterPro" id="IPR020846">
    <property type="entry name" value="MFS_dom"/>
</dbReference>
<feature type="transmembrane region" description="Helical" evidence="5">
    <location>
        <begin position="213"/>
        <end position="233"/>
    </location>
</feature>
<evidence type="ECO:0000256" key="1">
    <source>
        <dbReference type="ARBA" id="ARBA00004651"/>
    </source>
</evidence>
<evidence type="ECO:0000313" key="7">
    <source>
        <dbReference type="EMBL" id="QRV02847.1"/>
    </source>
</evidence>
<keyword evidence="2 5" id="KW-0812">Transmembrane</keyword>
<dbReference type="InterPro" id="IPR036259">
    <property type="entry name" value="MFS_trans_sf"/>
</dbReference>
<feature type="transmembrane region" description="Helical" evidence="5">
    <location>
        <begin position="149"/>
        <end position="169"/>
    </location>
</feature>
<feature type="transmembrane region" description="Helical" evidence="5">
    <location>
        <begin position="338"/>
        <end position="362"/>
    </location>
</feature>
<keyword evidence="3 5" id="KW-1133">Transmembrane helix</keyword>
<feature type="transmembrane region" description="Helical" evidence="5">
    <location>
        <begin position="79"/>
        <end position="99"/>
    </location>
</feature>
<feature type="transmembrane region" description="Helical" evidence="5">
    <location>
        <begin position="253"/>
        <end position="275"/>
    </location>
</feature>
<evidence type="ECO:0000256" key="4">
    <source>
        <dbReference type="ARBA" id="ARBA00023136"/>
    </source>
</evidence>
<organism evidence="7 8">
    <name type="scientific">Arcanobacterium phocisimile</name>
    <dbReference type="NCBI Taxonomy" id="1302235"/>
    <lineage>
        <taxon>Bacteria</taxon>
        <taxon>Bacillati</taxon>
        <taxon>Actinomycetota</taxon>
        <taxon>Actinomycetes</taxon>
        <taxon>Actinomycetales</taxon>
        <taxon>Actinomycetaceae</taxon>
        <taxon>Arcanobacterium</taxon>
    </lineage>
</organism>
<name>A0ABX7IJ38_9ACTO</name>
<dbReference type="SUPFAM" id="SSF103473">
    <property type="entry name" value="MFS general substrate transporter"/>
    <property type="match status" value="1"/>
</dbReference>
<evidence type="ECO:0000256" key="2">
    <source>
        <dbReference type="ARBA" id="ARBA00022692"/>
    </source>
</evidence>
<evidence type="ECO:0000256" key="5">
    <source>
        <dbReference type="SAM" id="Phobius"/>
    </source>
</evidence>
<evidence type="ECO:0000313" key="8">
    <source>
        <dbReference type="Proteomes" id="UP000602653"/>
    </source>
</evidence>
<dbReference type="PANTHER" id="PTHR23542">
    <property type="match status" value="1"/>
</dbReference>
<feature type="transmembrane region" description="Helical" evidence="5">
    <location>
        <begin position="16"/>
        <end position="40"/>
    </location>
</feature>
<feature type="transmembrane region" description="Helical" evidence="5">
    <location>
        <begin position="368"/>
        <end position="386"/>
    </location>
</feature>
<dbReference type="PANTHER" id="PTHR23542:SF1">
    <property type="entry name" value="MAJOR FACILITATOR SUPERFAMILY (MFS) PROFILE DOMAIN-CONTAINING PROTEIN"/>
    <property type="match status" value="1"/>
</dbReference>
<feature type="transmembrane region" description="Helical" evidence="5">
    <location>
        <begin position="306"/>
        <end position="326"/>
    </location>
</feature>
<evidence type="ECO:0000256" key="3">
    <source>
        <dbReference type="ARBA" id="ARBA00022989"/>
    </source>
</evidence>
<dbReference type="Gene3D" id="1.20.1250.20">
    <property type="entry name" value="MFS general substrate transporter like domains"/>
    <property type="match status" value="2"/>
</dbReference>
<sequence length="394" mass="40030">MSSFSSYRQLPKLTGYGYLLISLIGRFPTSMTIIGVLTLVTAVTGSVATASLASAGLAIATGIAGPTIGRLTDNYGQRLPLLVIAPVNIIALLTLTLILTKTTPIWVVICLAVFVGATTIPLGALARVRWYPVTHGRHELGAALSWESVADEMGFVFGPALVGVIASAFNPQAALILAALIVATCVIPFALSPYSVGPASHGDGKKAPSIAKVLAAVRTPLLAMLALGMFFGAAQTSVTAFSQQQGTASHAGIIYAMMGLGAAITALGSVILPDWMTYSMRIVLGGSGLALGSVFCSIVPSPIYLAVAVFLTGLAIGPASVAIFTLAGTRAPRGGDAVAVTALGSVNVLGVATSASVTGQIVEYSASYGFYVCALAGILIAVATLVSDRNKLCA</sequence>
<keyword evidence="4 5" id="KW-0472">Membrane</keyword>
<dbReference type="PROSITE" id="PS50850">
    <property type="entry name" value="MFS"/>
    <property type="match status" value="2"/>
</dbReference>
<feature type="transmembrane region" description="Helical" evidence="5">
    <location>
        <begin position="46"/>
        <end position="67"/>
    </location>
</feature>
<proteinExistence type="predicted"/>
<reference evidence="7 8" key="1">
    <citation type="submission" date="2021-02" db="EMBL/GenBank/DDBJ databases">
        <title>Complete Genome Sequence of Arcanobacterium phocisimile strain DSM 26142T from a harbour seal.</title>
        <authorList>
            <person name="Borowiak M."/>
            <person name="Alssahen M."/>
            <person name="Malorny B."/>
            <person name="Laemmler C."/>
            <person name="Siebert U."/>
            <person name="Ploetz M."/>
            <person name="Abdulmawjood A."/>
        </authorList>
    </citation>
    <scope>NUCLEOTIDE SEQUENCE [LARGE SCALE GENOMIC DNA]</scope>
    <source>
        <strain evidence="7 8">DSM 26142</strain>
    </source>
</reference>
<feature type="domain" description="Major facilitator superfamily (MFS) profile" evidence="6">
    <location>
        <begin position="1"/>
        <end position="196"/>
    </location>
</feature>
<feature type="transmembrane region" description="Helical" evidence="5">
    <location>
        <begin position="282"/>
        <end position="300"/>
    </location>
</feature>
<feature type="transmembrane region" description="Helical" evidence="5">
    <location>
        <begin position="175"/>
        <end position="192"/>
    </location>
</feature>
<feature type="transmembrane region" description="Helical" evidence="5">
    <location>
        <begin position="105"/>
        <end position="128"/>
    </location>
</feature>